<dbReference type="InterPro" id="IPR010982">
    <property type="entry name" value="Lambda_DNA-bd_dom_sf"/>
</dbReference>
<evidence type="ECO:0000256" key="1">
    <source>
        <dbReference type="SAM" id="MobiDB-lite"/>
    </source>
</evidence>
<name>A0A9D2FX07_9BACT</name>
<reference evidence="3" key="2">
    <citation type="submission" date="2021-04" db="EMBL/GenBank/DDBJ databases">
        <authorList>
            <person name="Gilroy R."/>
        </authorList>
    </citation>
    <scope>NUCLEOTIDE SEQUENCE</scope>
    <source>
        <strain evidence="3">ChiHecec3B27-8219</strain>
    </source>
</reference>
<sequence length="153" mass="17578">MKDRIRQLMESQHMTQQSFAQALNMSPASLSSIFNDRTRPTLNHVEAIKNRFPSINIEWLLFGRGDMFLSDDEQAVSPSTPSSNSEEMQLDFSETPKRTSMSYPDSTMRQNPVQSPSYRSVQEMKILDKPIRKVASIQVIYDDSTIEIFVPKK</sequence>
<feature type="region of interest" description="Disordered" evidence="1">
    <location>
        <begin position="71"/>
        <end position="119"/>
    </location>
</feature>
<evidence type="ECO:0000313" key="3">
    <source>
        <dbReference type="EMBL" id="HIZ68929.1"/>
    </source>
</evidence>
<feature type="compositionally biased region" description="Polar residues" evidence="1">
    <location>
        <begin position="98"/>
        <end position="119"/>
    </location>
</feature>
<organism evidence="3 4">
    <name type="scientific">Candidatus Prevotella avicola</name>
    <dbReference type="NCBI Taxonomy" id="2838738"/>
    <lineage>
        <taxon>Bacteria</taxon>
        <taxon>Pseudomonadati</taxon>
        <taxon>Bacteroidota</taxon>
        <taxon>Bacteroidia</taxon>
        <taxon>Bacteroidales</taxon>
        <taxon>Prevotellaceae</taxon>
        <taxon>Prevotella</taxon>
    </lineage>
</organism>
<evidence type="ECO:0000313" key="4">
    <source>
        <dbReference type="Proteomes" id="UP000824055"/>
    </source>
</evidence>
<dbReference type="Gene3D" id="1.10.260.40">
    <property type="entry name" value="lambda repressor-like DNA-binding domains"/>
    <property type="match status" value="1"/>
</dbReference>
<accession>A0A9D2FX07</accession>
<feature type="compositionally biased region" description="Polar residues" evidence="1">
    <location>
        <begin position="76"/>
        <end position="87"/>
    </location>
</feature>
<dbReference type="SMART" id="SM00530">
    <property type="entry name" value="HTH_XRE"/>
    <property type="match status" value="1"/>
</dbReference>
<reference evidence="3" key="1">
    <citation type="journal article" date="2021" name="PeerJ">
        <title>Extensive microbial diversity within the chicken gut microbiome revealed by metagenomics and culture.</title>
        <authorList>
            <person name="Gilroy R."/>
            <person name="Ravi A."/>
            <person name="Getino M."/>
            <person name="Pursley I."/>
            <person name="Horton D.L."/>
            <person name="Alikhan N.F."/>
            <person name="Baker D."/>
            <person name="Gharbi K."/>
            <person name="Hall N."/>
            <person name="Watson M."/>
            <person name="Adriaenssens E.M."/>
            <person name="Foster-Nyarko E."/>
            <person name="Jarju S."/>
            <person name="Secka A."/>
            <person name="Antonio M."/>
            <person name="Oren A."/>
            <person name="Chaudhuri R.R."/>
            <person name="La Ragione R."/>
            <person name="Hildebrand F."/>
            <person name="Pallen M.J."/>
        </authorList>
    </citation>
    <scope>NUCLEOTIDE SEQUENCE</scope>
    <source>
        <strain evidence="3">ChiHecec3B27-8219</strain>
    </source>
</reference>
<dbReference type="SUPFAM" id="SSF47413">
    <property type="entry name" value="lambda repressor-like DNA-binding domains"/>
    <property type="match status" value="1"/>
</dbReference>
<feature type="domain" description="HTH cro/C1-type" evidence="2">
    <location>
        <begin position="5"/>
        <end position="60"/>
    </location>
</feature>
<dbReference type="PROSITE" id="PS50943">
    <property type="entry name" value="HTH_CROC1"/>
    <property type="match status" value="1"/>
</dbReference>
<comment type="caution">
    <text evidence="3">The sequence shown here is derived from an EMBL/GenBank/DDBJ whole genome shotgun (WGS) entry which is preliminary data.</text>
</comment>
<protein>
    <submittedName>
        <fullName evidence="3">Helix-turn-helix domain-containing protein</fullName>
    </submittedName>
</protein>
<dbReference type="Pfam" id="PF01381">
    <property type="entry name" value="HTH_3"/>
    <property type="match status" value="1"/>
</dbReference>
<dbReference type="Proteomes" id="UP000824055">
    <property type="component" value="Unassembled WGS sequence"/>
</dbReference>
<proteinExistence type="predicted"/>
<dbReference type="AlphaFoldDB" id="A0A9D2FX07"/>
<gene>
    <name evidence="3" type="ORF">H9966_03455</name>
</gene>
<evidence type="ECO:0000259" key="2">
    <source>
        <dbReference type="PROSITE" id="PS50943"/>
    </source>
</evidence>
<dbReference type="InterPro" id="IPR001387">
    <property type="entry name" value="Cro/C1-type_HTH"/>
</dbReference>
<dbReference type="EMBL" id="DXBE01000028">
    <property type="protein sequence ID" value="HIZ68929.1"/>
    <property type="molecule type" value="Genomic_DNA"/>
</dbReference>
<dbReference type="CDD" id="cd00093">
    <property type="entry name" value="HTH_XRE"/>
    <property type="match status" value="1"/>
</dbReference>
<dbReference type="GO" id="GO:0003677">
    <property type="term" value="F:DNA binding"/>
    <property type="evidence" value="ECO:0007669"/>
    <property type="project" value="InterPro"/>
</dbReference>